<feature type="chain" id="PRO_5047291914" evidence="2">
    <location>
        <begin position="18"/>
        <end position="98"/>
    </location>
</feature>
<organism evidence="3 4">
    <name type="scientific">Aeromonas schubertii</name>
    <dbReference type="NCBI Taxonomy" id="652"/>
    <lineage>
        <taxon>Bacteria</taxon>
        <taxon>Pseudomonadati</taxon>
        <taxon>Pseudomonadota</taxon>
        <taxon>Gammaproteobacteria</taxon>
        <taxon>Aeromonadales</taxon>
        <taxon>Aeromonadaceae</taxon>
        <taxon>Aeromonas</taxon>
    </lineage>
</organism>
<proteinExistence type="predicted"/>
<comment type="caution">
    <text evidence="3">The sequence shown here is derived from an EMBL/GenBank/DDBJ whole genome shotgun (WGS) entry which is preliminary data.</text>
</comment>
<evidence type="ECO:0000256" key="2">
    <source>
        <dbReference type="SAM" id="SignalP"/>
    </source>
</evidence>
<accession>A0ABS7VDF0</accession>
<dbReference type="RefSeq" id="WP_224163247.1">
    <property type="nucleotide sequence ID" value="NZ_JAIRBT010000020.1"/>
</dbReference>
<evidence type="ECO:0000313" key="3">
    <source>
        <dbReference type="EMBL" id="MBZ6067403.1"/>
    </source>
</evidence>
<name>A0ABS7VDF0_9GAMM</name>
<feature type="signal peptide" evidence="2">
    <location>
        <begin position="1"/>
        <end position="17"/>
    </location>
</feature>
<protein>
    <submittedName>
        <fullName evidence="3">Uncharacterized protein</fullName>
    </submittedName>
</protein>
<sequence length="98" mass="10653">MRYLMIPLLLVMGTAQANLLKPDCTLEKVAKNGAMNAAVGVKGRCDAEDLVEQKSEQARKEVKAVKEGAGDKIEAGNEKLEKVTDKPLRSAEEALTRQ</sequence>
<feature type="region of interest" description="Disordered" evidence="1">
    <location>
        <begin position="61"/>
        <end position="98"/>
    </location>
</feature>
<dbReference type="EMBL" id="JAIRBT010000020">
    <property type="protein sequence ID" value="MBZ6067403.1"/>
    <property type="molecule type" value="Genomic_DNA"/>
</dbReference>
<reference evidence="3 4" key="1">
    <citation type="submission" date="2021-09" db="EMBL/GenBank/DDBJ databases">
        <title>Aeromonas schubertii isolated from Asian sea bass.</title>
        <authorList>
            <person name="Pinpimai K."/>
        </authorList>
    </citation>
    <scope>NUCLEOTIDE SEQUENCE [LARGE SCALE GENOMIC DNA]</scope>
    <source>
        <strain evidence="3 4">CHULA2021a</strain>
    </source>
</reference>
<keyword evidence="4" id="KW-1185">Reference proteome</keyword>
<keyword evidence="2" id="KW-0732">Signal</keyword>
<evidence type="ECO:0000313" key="4">
    <source>
        <dbReference type="Proteomes" id="UP000774958"/>
    </source>
</evidence>
<gene>
    <name evidence="3" type="ORF">LA374_14470</name>
</gene>
<evidence type="ECO:0000256" key="1">
    <source>
        <dbReference type="SAM" id="MobiDB-lite"/>
    </source>
</evidence>
<dbReference type="Proteomes" id="UP000774958">
    <property type="component" value="Unassembled WGS sequence"/>
</dbReference>